<evidence type="ECO:0000256" key="1">
    <source>
        <dbReference type="ARBA" id="ARBA00023015"/>
    </source>
</evidence>
<keyword evidence="9" id="KW-1185">Reference proteome</keyword>
<dbReference type="InterPro" id="IPR004827">
    <property type="entry name" value="bZIP"/>
</dbReference>
<dbReference type="SMART" id="SM00225">
    <property type="entry name" value="BTB"/>
    <property type="match status" value="1"/>
</dbReference>
<dbReference type="AlphaFoldDB" id="A0A8S4AP93"/>
<organism evidence="8 9">
    <name type="scientific">Menidia menidia</name>
    <name type="common">Atlantic silverside</name>
    <dbReference type="NCBI Taxonomy" id="238744"/>
    <lineage>
        <taxon>Eukaryota</taxon>
        <taxon>Metazoa</taxon>
        <taxon>Chordata</taxon>
        <taxon>Craniata</taxon>
        <taxon>Vertebrata</taxon>
        <taxon>Euteleostomi</taxon>
        <taxon>Actinopterygii</taxon>
        <taxon>Neopterygii</taxon>
        <taxon>Teleostei</taxon>
        <taxon>Neoteleostei</taxon>
        <taxon>Acanthomorphata</taxon>
        <taxon>Ovalentaria</taxon>
        <taxon>Atherinomorphae</taxon>
        <taxon>Atheriniformes</taxon>
        <taxon>Atherinopsidae</taxon>
        <taxon>Menidiinae</taxon>
        <taxon>Menidia</taxon>
    </lineage>
</organism>
<dbReference type="PROSITE" id="PS50217">
    <property type="entry name" value="BZIP"/>
    <property type="match status" value="1"/>
</dbReference>
<keyword evidence="1" id="KW-0805">Transcription regulation</keyword>
<evidence type="ECO:0000313" key="9">
    <source>
        <dbReference type="Proteomes" id="UP000677803"/>
    </source>
</evidence>
<evidence type="ECO:0000259" key="6">
    <source>
        <dbReference type="PROSITE" id="PS50097"/>
    </source>
</evidence>
<feature type="domain" description="BTB" evidence="6">
    <location>
        <begin position="39"/>
        <end position="105"/>
    </location>
</feature>
<dbReference type="GO" id="GO:0000981">
    <property type="term" value="F:DNA-binding transcription factor activity, RNA polymerase II-specific"/>
    <property type="evidence" value="ECO:0007669"/>
    <property type="project" value="TreeGrafter"/>
</dbReference>
<evidence type="ECO:0000256" key="3">
    <source>
        <dbReference type="ARBA" id="ARBA00023163"/>
    </source>
</evidence>
<dbReference type="PANTHER" id="PTHR46105">
    <property type="entry name" value="AGAP004733-PA"/>
    <property type="match status" value="1"/>
</dbReference>
<dbReference type="Gene3D" id="3.30.710.10">
    <property type="entry name" value="Potassium Channel Kv1.1, Chain A"/>
    <property type="match status" value="1"/>
</dbReference>
<feature type="coiled-coil region" evidence="4">
    <location>
        <begin position="614"/>
        <end position="644"/>
    </location>
</feature>
<dbReference type="PROSITE" id="PS00036">
    <property type="entry name" value="BZIP_BASIC"/>
    <property type="match status" value="1"/>
</dbReference>
<protein>
    <submittedName>
        <fullName evidence="8">(Atlantic silverside) hypothetical protein</fullName>
    </submittedName>
</protein>
<dbReference type="Proteomes" id="UP000677803">
    <property type="component" value="Unassembled WGS sequence"/>
</dbReference>
<dbReference type="InterPro" id="IPR008917">
    <property type="entry name" value="TF_DNA-bd_sf"/>
</dbReference>
<feature type="region of interest" description="Disordered" evidence="5">
    <location>
        <begin position="518"/>
        <end position="553"/>
    </location>
</feature>
<feature type="compositionally biased region" description="Polar residues" evidence="5">
    <location>
        <begin position="713"/>
        <end position="729"/>
    </location>
</feature>
<keyword evidence="4" id="KW-0175">Coiled coil</keyword>
<dbReference type="EMBL" id="CAJRST010004446">
    <property type="protein sequence ID" value="CAG5873404.1"/>
    <property type="molecule type" value="Genomic_DNA"/>
</dbReference>
<feature type="region of interest" description="Disordered" evidence="5">
    <location>
        <begin position="447"/>
        <end position="495"/>
    </location>
</feature>
<feature type="region of interest" description="Disordered" evidence="5">
    <location>
        <begin position="805"/>
        <end position="831"/>
    </location>
</feature>
<feature type="compositionally biased region" description="Acidic residues" evidence="5">
    <location>
        <begin position="533"/>
        <end position="545"/>
    </location>
</feature>
<evidence type="ECO:0000256" key="5">
    <source>
        <dbReference type="SAM" id="MobiDB-lite"/>
    </source>
</evidence>
<dbReference type="PROSITE" id="PS50097">
    <property type="entry name" value="BTB"/>
    <property type="match status" value="1"/>
</dbReference>
<feature type="compositionally biased region" description="Low complexity" evidence="5">
    <location>
        <begin position="486"/>
        <end position="495"/>
    </location>
</feature>
<dbReference type="InterPro" id="IPR011333">
    <property type="entry name" value="SKP1/BTB/POZ_sf"/>
</dbReference>
<dbReference type="SUPFAM" id="SSF54695">
    <property type="entry name" value="POZ domain"/>
    <property type="match status" value="1"/>
</dbReference>
<dbReference type="PANTHER" id="PTHR46105:SF23">
    <property type="entry name" value="TRANSCRIPTION REGULATOR PROTEIN BACH1"/>
    <property type="match status" value="1"/>
</dbReference>
<keyword evidence="3" id="KW-0804">Transcription</keyword>
<evidence type="ECO:0000256" key="2">
    <source>
        <dbReference type="ARBA" id="ARBA00023125"/>
    </source>
</evidence>
<dbReference type="GO" id="GO:0000978">
    <property type="term" value="F:RNA polymerase II cis-regulatory region sequence-specific DNA binding"/>
    <property type="evidence" value="ECO:0007669"/>
    <property type="project" value="TreeGrafter"/>
</dbReference>
<sequence>MSQMAMSSQRSSVFTFESTVHSSHVLRWLDEQRCRDMLCDVTVVVEGQSFRAHRSVLASCSDYFAQRISALTQHGAVITLPDEVTVSGFEPLLKFAYTSKLHFGKDDVLDIQNSASVLGFQDLDEACFDFLPPKFFSRDSVPFLRKTCCEKKLKKRSSKKDCATDSDDMLLDDKEVKPVADSSPEQEAVEDIKKSECNKLGSQNSAESLAPVTEEIKDHFTQCPKYRKFQIACGKETCVPKSLNPAMSGIMDDCSLACLPCSNSTNQTGNTTLSSCRQSGGRVEETWQMDVHEIKAEDCGNIWGVDVLKKESENNVMKFKKETEHISGISSSNSTKTVLCESSSALRLDYSPLRSRDNDPAVTRSLEHETFVIDIKKSNKARNWPLKPDSIYHSMQVEAEGKGADNTCINGGEGGQRGNMIGAVTTFDNTRLKCTAEKEVIEYFPKELGSDKGNSHPSSQDPVAGRSTDTEGMWVQNSSSDCPTRSNNFSSSAGSSCPFLQDLDQLKCSWRPAGMSECEGASQSGVSSVNSGEDGDSETETEGDSESSARERARQVQLPFPVQWIINLSRNDFQQLLKQHVFTREQLDFVHDMRRRSKNRLAAQRCRKRKLDCIYNLQCEINKLKTEREKLMMEKSQLSQLKLKTCHSFTALCQRVCNKANLQAEQLQVLARHSTSDCPLSSLFPQIDTLLAQHGLPLNPQTSLLACAGGPNEGSQEDTSSSSRETATGQLQHFQGEVHPDGGPVVCGVGLMDVTPDDGGLPDPEIPDHQHLVQVLLPETLHAVGVRWVIGHFNCRMSRANFDSTAEGCESPFPCVPVREGSGNRPPPSEA</sequence>
<dbReference type="OrthoDB" id="6365358at2759"/>
<keyword evidence="2" id="KW-0238">DNA-binding</keyword>
<dbReference type="SUPFAM" id="SSF47454">
    <property type="entry name" value="A DNA-binding domain in eukaryotic transcription factors"/>
    <property type="match status" value="1"/>
</dbReference>
<dbReference type="SMART" id="SM00338">
    <property type="entry name" value="BRLZ"/>
    <property type="match status" value="1"/>
</dbReference>
<dbReference type="InterPro" id="IPR004826">
    <property type="entry name" value="bZIP_Maf"/>
</dbReference>
<proteinExistence type="predicted"/>
<dbReference type="Gene3D" id="1.10.880.10">
    <property type="entry name" value="Transcription factor, Skn-1-like, DNA-binding domain"/>
    <property type="match status" value="1"/>
</dbReference>
<comment type="caution">
    <text evidence="8">The sequence shown here is derived from an EMBL/GenBank/DDBJ whole genome shotgun (WGS) entry which is preliminary data.</text>
</comment>
<name>A0A8S4AP93_9TELE</name>
<feature type="compositionally biased region" description="Polar residues" evidence="5">
    <location>
        <begin position="521"/>
        <end position="530"/>
    </location>
</feature>
<evidence type="ECO:0000313" key="8">
    <source>
        <dbReference type="EMBL" id="CAG5873404.1"/>
    </source>
</evidence>
<dbReference type="InterPro" id="IPR000210">
    <property type="entry name" value="BTB/POZ_dom"/>
</dbReference>
<accession>A0A8S4AP93</accession>
<reference evidence="8" key="1">
    <citation type="submission" date="2021-05" db="EMBL/GenBank/DDBJ databases">
        <authorList>
            <person name="Tigano A."/>
        </authorList>
    </citation>
    <scope>NUCLEOTIDE SEQUENCE</scope>
</reference>
<dbReference type="Pfam" id="PF00651">
    <property type="entry name" value="BTB"/>
    <property type="match status" value="1"/>
</dbReference>
<gene>
    <name evidence="8" type="ORF">MMEN_LOCUS5121</name>
</gene>
<feature type="compositionally biased region" description="Polar residues" evidence="5">
    <location>
        <begin position="475"/>
        <end position="485"/>
    </location>
</feature>
<feature type="region of interest" description="Disordered" evidence="5">
    <location>
        <begin position="706"/>
        <end position="729"/>
    </location>
</feature>
<dbReference type="Pfam" id="PF03131">
    <property type="entry name" value="bZIP_Maf"/>
    <property type="match status" value="1"/>
</dbReference>
<dbReference type="InterPro" id="IPR050457">
    <property type="entry name" value="ZnFinger_BTB_dom_contain"/>
</dbReference>
<feature type="domain" description="BZIP" evidence="7">
    <location>
        <begin position="594"/>
        <end position="640"/>
    </location>
</feature>
<evidence type="ECO:0000259" key="7">
    <source>
        <dbReference type="PROSITE" id="PS50217"/>
    </source>
</evidence>
<evidence type="ECO:0000256" key="4">
    <source>
        <dbReference type="SAM" id="Coils"/>
    </source>
</evidence>